<dbReference type="EMBL" id="KC139632">
    <property type="protein sequence ID" value="AGF89299.1"/>
    <property type="molecule type" value="Genomic_DNA"/>
</dbReference>
<reference evidence="1" key="1">
    <citation type="journal article" date="2013" name="BMC Genomics">
        <title>Genomic characterization provides new insight into Salmonella phage diversity.</title>
        <authorList>
            <person name="Moreno Switt A.I."/>
            <person name="Orsi R.H."/>
            <person name="den Bakker H.C."/>
            <person name="Vongkamjan K."/>
            <person name="Altier C."/>
            <person name="Wiedmann M."/>
        </authorList>
    </citation>
    <scope>NUCLEOTIDE SEQUENCE</scope>
</reference>
<name>S4TQL1_9CAUD</name>
<protein>
    <submittedName>
        <fullName evidence="1">Uncharacterized protein</fullName>
    </submittedName>
</protein>
<accession>S4TQL1</accession>
<evidence type="ECO:0000313" key="1">
    <source>
        <dbReference type="EMBL" id="AGF89299.1"/>
    </source>
</evidence>
<sequence length="67" mass="7682">MGESMTYEQRQAMIGKRYSKNNFTGSVTVHDVERCAGGFTVKYTTPDSNNLLYMGLKKFIKQFPHEV</sequence>
<proteinExistence type="predicted"/>
<organism evidence="1">
    <name type="scientific">Salmonella phage FSL SP-062</name>
    <dbReference type="NCBI Taxonomy" id="1173759"/>
    <lineage>
        <taxon>Viruses</taxon>
        <taxon>Duplodnaviria</taxon>
        <taxon>Heunggongvirae</taxon>
        <taxon>Uroviricota</taxon>
        <taxon>Caudoviricetes</taxon>
        <taxon>Nonanavirus</taxon>
    </lineage>
</organism>
<gene>
    <name evidence="1" type="ORF">SP062_00095</name>
</gene>